<gene>
    <name evidence="1" type="ORF">BON30_29995</name>
</gene>
<keyword evidence="2" id="KW-1185">Reference proteome</keyword>
<accession>A0A1L9B3C2</accession>
<dbReference type="EMBL" id="MPIN01000009">
    <property type="protein sequence ID" value="OJH36744.1"/>
    <property type="molecule type" value="Genomic_DNA"/>
</dbReference>
<dbReference type="STRING" id="83449.BON30_29995"/>
<evidence type="ECO:0000313" key="2">
    <source>
        <dbReference type="Proteomes" id="UP000182229"/>
    </source>
</evidence>
<dbReference type="AlphaFoldDB" id="A0A1L9B3C2"/>
<evidence type="ECO:0008006" key="3">
    <source>
        <dbReference type="Google" id="ProtNLM"/>
    </source>
</evidence>
<dbReference type="SUPFAM" id="SSF52540">
    <property type="entry name" value="P-loop containing nucleoside triphosphate hydrolases"/>
    <property type="match status" value="1"/>
</dbReference>
<dbReference type="InterPro" id="IPR027417">
    <property type="entry name" value="P-loop_NTPase"/>
</dbReference>
<sequence length="514" mass="57403">MPWIDIPMFSEPGQAHAFANRQAQLFALYNSLVQAGNALRGGNMNVRLRHVVSGYKGVGKSSLILQALGLIRDDPEARHSYEKMTGVTASLLEPFDRQRWIILRVSGKHVSNVDAVGDALQRAVAEEDEKSEQRREPLLPLLADIRQQAEATTDRALALPIFHRLLPLRESELYKKVRISLRAVAIALEYVQKWQGSRQSEKLEQTTSSQNSAEIEGQIISQLKMIASGSATPDLESSLKIAASIIRKSGASSIQSTQVDRQWRISAQVVVEALNIFFEATNRAQLPTLLVLDDLDEVTSAIGPSIDERARALSWILGPFTELKPTCLVISLRQEYMHEDISRQFQPIHIPPMTRDSAAMAVERWGEVQGPPLTPEQVQWLQEQGDQFLKSFDRNDPVVVPFHFLQLVSWFANSAVVEGESTEQALLRYLGEKHFRSSVRIFERLASVMPDDDIMRCAASSPVESAPYALSESDRKELEQAGLVRPAMAGDPHDTRIVIDPLCAYLRLAKKTPS</sequence>
<proteinExistence type="predicted"/>
<organism evidence="1 2">
    <name type="scientific">Cystobacter ferrugineus</name>
    <dbReference type="NCBI Taxonomy" id="83449"/>
    <lineage>
        <taxon>Bacteria</taxon>
        <taxon>Pseudomonadati</taxon>
        <taxon>Myxococcota</taxon>
        <taxon>Myxococcia</taxon>
        <taxon>Myxococcales</taxon>
        <taxon>Cystobacterineae</taxon>
        <taxon>Archangiaceae</taxon>
        <taxon>Cystobacter</taxon>
    </lineage>
</organism>
<protein>
    <recommendedName>
        <fullName evidence="3">Orc1-like AAA ATPase domain-containing protein</fullName>
    </recommendedName>
</protein>
<comment type="caution">
    <text evidence="1">The sequence shown here is derived from an EMBL/GenBank/DDBJ whole genome shotgun (WGS) entry which is preliminary data.</text>
</comment>
<evidence type="ECO:0000313" key="1">
    <source>
        <dbReference type="EMBL" id="OJH36744.1"/>
    </source>
</evidence>
<dbReference type="Proteomes" id="UP000182229">
    <property type="component" value="Unassembled WGS sequence"/>
</dbReference>
<name>A0A1L9B3C2_9BACT</name>
<reference evidence="2" key="1">
    <citation type="submission" date="2016-11" db="EMBL/GenBank/DDBJ databases">
        <authorList>
            <person name="Shukria A."/>
            <person name="Stevens D.C."/>
        </authorList>
    </citation>
    <scope>NUCLEOTIDE SEQUENCE [LARGE SCALE GENOMIC DNA]</scope>
    <source>
        <strain evidence="2">Cbfe23</strain>
    </source>
</reference>
<reference evidence="1 2" key="2">
    <citation type="submission" date="2016-12" db="EMBL/GenBank/DDBJ databases">
        <title>Draft Genome Sequence of Cystobacter ferrugineus Strain Cbfe23.</title>
        <authorList>
            <person name="Akbar S."/>
            <person name="Dowd S.E."/>
            <person name="Stevens D.C."/>
        </authorList>
    </citation>
    <scope>NUCLEOTIDE SEQUENCE [LARGE SCALE GENOMIC DNA]</scope>
    <source>
        <strain evidence="1 2">Cbfe23</strain>
    </source>
</reference>